<proteinExistence type="predicted"/>
<dbReference type="EMBL" id="CADIJS010000005">
    <property type="protein sequence ID" value="CAB3733341.1"/>
    <property type="molecule type" value="Genomic_DNA"/>
</dbReference>
<feature type="compositionally biased region" description="Low complexity" evidence="1">
    <location>
        <begin position="94"/>
        <end position="103"/>
    </location>
</feature>
<organism evidence="4 5">
    <name type="scientific">Achromobacter piechaudii</name>
    <dbReference type="NCBI Taxonomy" id="72556"/>
    <lineage>
        <taxon>Bacteria</taxon>
        <taxon>Pseudomonadati</taxon>
        <taxon>Pseudomonadota</taxon>
        <taxon>Betaproteobacteria</taxon>
        <taxon>Burkholderiales</taxon>
        <taxon>Alcaligenaceae</taxon>
        <taxon>Achromobacter</taxon>
    </lineage>
</organism>
<dbReference type="AlphaFoldDB" id="A0A6S7C6W8"/>
<reference evidence="5 6" key="1">
    <citation type="submission" date="2020-04" db="EMBL/GenBank/DDBJ databases">
        <authorList>
            <person name="De Canck E."/>
        </authorList>
    </citation>
    <scope>NUCLEOTIDE SEQUENCE [LARGE SCALE GENOMIC DNA]</scope>
    <source>
        <strain evidence="4 5">LMG 1861</strain>
        <strain evidence="3 6">LMG 1873</strain>
    </source>
</reference>
<name>A0A6S7C6W8_9BURK</name>
<keyword evidence="6" id="KW-1185">Reference proteome</keyword>
<dbReference type="Proteomes" id="UP000494116">
    <property type="component" value="Unassembled WGS sequence"/>
</dbReference>
<dbReference type="Pfam" id="PF13663">
    <property type="entry name" value="DUF4148"/>
    <property type="match status" value="2"/>
</dbReference>
<dbReference type="EMBL" id="CADILD010000001">
    <property type="protein sequence ID" value="CAB3823058.1"/>
    <property type="molecule type" value="Genomic_DNA"/>
</dbReference>
<feature type="region of interest" description="Disordered" evidence="1">
    <location>
        <begin position="52"/>
        <end position="123"/>
    </location>
</feature>
<sequence>MKTLTTTLLLCAGLSIAGAVQAQPSAQAPQYKRDLYGDWRVAYPAPVAKSRDQVEQELAQAKAHGQYSFGQEDYPPAMATGPSESRAQVDQELQQAQMQGQMASDEEDYPPPAMAHSGMSDIH</sequence>
<dbReference type="InterPro" id="IPR025421">
    <property type="entry name" value="DUF4148"/>
</dbReference>
<evidence type="ECO:0000256" key="2">
    <source>
        <dbReference type="SAM" id="SignalP"/>
    </source>
</evidence>
<evidence type="ECO:0000313" key="4">
    <source>
        <dbReference type="EMBL" id="CAB3823058.1"/>
    </source>
</evidence>
<dbReference type="RefSeq" id="WP_039883550.1">
    <property type="nucleotide sequence ID" value="NZ_CADIJS010000005.1"/>
</dbReference>
<evidence type="ECO:0008006" key="7">
    <source>
        <dbReference type="Google" id="ProtNLM"/>
    </source>
</evidence>
<feature type="compositionally biased region" description="Polar residues" evidence="1">
    <location>
        <begin position="82"/>
        <end position="93"/>
    </location>
</feature>
<accession>A0A6S7C6W8</accession>
<feature type="chain" id="PRO_5028913714" description="DUF4148 domain-containing protein" evidence="2">
    <location>
        <begin position="23"/>
        <end position="123"/>
    </location>
</feature>
<evidence type="ECO:0000313" key="6">
    <source>
        <dbReference type="Proteomes" id="UP000494116"/>
    </source>
</evidence>
<evidence type="ECO:0000313" key="3">
    <source>
        <dbReference type="EMBL" id="CAB3733341.1"/>
    </source>
</evidence>
<keyword evidence="2" id="KW-0732">Signal</keyword>
<evidence type="ECO:0000313" key="5">
    <source>
        <dbReference type="Proteomes" id="UP000494105"/>
    </source>
</evidence>
<feature type="signal peptide" evidence="2">
    <location>
        <begin position="1"/>
        <end position="22"/>
    </location>
</feature>
<protein>
    <recommendedName>
        <fullName evidence="7">DUF4148 domain-containing protein</fullName>
    </recommendedName>
</protein>
<dbReference type="Proteomes" id="UP000494105">
    <property type="component" value="Unassembled WGS sequence"/>
</dbReference>
<evidence type="ECO:0000256" key="1">
    <source>
        <dbReference type="SAM" id="MobiDB-lite"/>
    </source>
</evidence>
<gene>
    <name evidence="4" type="ORF">LMG1861_00360</name>
    <name evidence="3" type="ORF">LMG1873_05014</name>
</gene>